<reference evidence="1" key="1">
    <citation type="submission" date="2020-05" db="EMBL/GenBank/DDBJ databases">
        <authorList>
            <person name="Chiriac C."/>
            <person name="Salcher M."/>
            <person name="Ghai R."/>
            <person name="Kavagutti S V."/>
        </authorList>
    </citation>
    <scope>NUCLEOTIDE SEQUENCE</scope>
</reference>
<accession>A0A6J6W7K5</accession>
<sequence length="234" mass="26566">MTSEETVHHLLSGEIEVVGRIGASSNQALLVQVHYEGRSIEACFKTELGERPLWDFPDGLWRREVAAFELSRIMNLNLVPETVGRAESEFGPGSLQRWITATDDHYFTLREESQLENWFIELACWDFIANNTDRKSGHVLFDETRCWAIDQGLCFAEEDKLRTVIWDFAGSPIPASVSDGIAKLLVTQGGALNDWLSLDEVTATLERATWLEAQGELPFPNEENEWPPYPWPLI</sequence>
<gene>
    <name evidence="1" type="ORF">UFOPK2958_00375</name>
</gene>
<organism evidence="1">
    <name type="scientific">freshwater metagenome</name>
    <dbReference type="NCBI Taxonomy" id="449393"/>
    <lineage>
        <taxon>unclassified sequences</taxon>
        <taxon>metagenomes</taxon>
        <taxon>ecological metagenomes</taxon>
    </lineage>
</organism>
<name>A0A6J6W7K5_9ZZZZ</name>
<evidence type="ECO:0000313" key="1">
    <source>
        <dbReference type="EMBL" id="CAB4778677.1"/>
    </source>
</evidence>
<dbReference type="AlphaFoldDB" id="A0A6J6W7K5"/>
<protein>
    <submittedName>
        <fullName evidence="1">Unannotated protein</fullName>
    </submittedName>
</protein>
<proteinExistence type="predicted"/>
<dbReference type="EMBL" id="CAFAAB010000027">
    <property type="protein sequence ID" value="CAB4778677.1"/>
    <property type="molecule type" value="Genomic_DNA"/>
</dbReference>